<evidence type="ECO:0000259" key="2">
    <source>
        <dbReference type="PROSITE" id="PS50975"/>
    </source>
</evidence>
<organism evidence="3 4">
    <name type="scientific">Blastococcus goldschmidtiae</name>
    <dbReference type="NCBI Taxonomy" id="3075546"/>
    <lineage>
        <taxon>Bacteria</taxon>
        <taxon>Bacillati</taxon>
        <taxon>Actinomycetota</taxon>
        <taxon>Actinomycetes</taxon>
        <taxon>Geodermatophilales</taxon>
        <taxon>Geodermatophilaceae</taxon>
        <taxon>Blastococcus</taxon>
    </lineage>
</organism>
<dbReference type="RefSeq" id="WP_311346195.1">
    <property type="nucleotide sequence ID" value="NZ_JAVREI010000012.1"/>
</dbReference>
<protein>
    <recommendedName>
        <fullName evidence="2">ATP-grasp domain-containing protein</fullName>
    </recommendedName>
</protein>
<keyword evidence="4" id="KW-1185">Reference proteome</keyword>
<evidence type="ECO:0000256" key="1">
    <source>
        <dbReference type="PROSITE-ProRule" id="PRU00409"/>
    </source>
</evidence>
<dbReference type="PROSITE" id="PS50975">
    <property type="entry name" value="ATP_GRASP"/>
    <property type="match status" value="1"/>
</dbReference>
<dbReference type="InterPro" id="IPR011761">
    <property type="entry name" value="ATP-grasp"/>
</dbReference>
<keyword evidence="1" id="KW-0067">ATP-binding</keyword>
<dbReference type="EMBL" id="JAVREI010000012">
    <property type="protein sequence ID" value="MDT0277389.1"/>
    <property type="molecule type" value="Genomic_DNA"/>
</dbReference>
<gene>
    <name evidence="3" type="ORF">RM425_15910</name>
</gene>
<dbReference type="Proteomes" id="UP001183222">
    <property type="component" value="Unassembled WGS sequence"/>
</dbReference>
<reference evidence="4" key="1">
    <citation type="submission" date="2023-07" db="EMBL/GenBank/DDBJ databases">
        <title>30 novel species of actinomycetes from the DSMZ collection.</title>
        <authorList>
            <person name="Nouioui I."/>
        </authorList>
    </citation>
    <scope>NUCLEOTIDE SEQUENCE [LARGE SCALE GENOMIC DNA]</scope>
    <source>
        <strain evidence="4">DSM 46792</strain>
    </source>
</reference>
<keyword evidence="1" id="KW-0547">Nucleotide-binding</keyword>
<name>A0ABU2KB20_9ACTN</name>
<evidence type="ECO:0000313" key="3">
    <source>
        <dbReference type="EMBL" id="MDT0277389.1"/>
    </source>
</evidence>
<dbReference type="SUPFAM" id="SSF56059">
    <property type="entry name" value="Glutathione synthetase ATP-binding domain-like"/>
    <property type="match status" value="1"/>
</dbReference>
<sequence length="391" mass="41914">MGIGSPLSRVSSLGRPGSATSTLARRADIAWELGARGTRRYLDDKRKARIWAPAARRDLYADIWTEAAKGNDAGYATMGNDFTVLERGGCRIVAWFHHVQLDDAVTLKLALDKELVHRLLIEADVAVPEYVVFSPADPAAASRFLEDADRPCVLKPASGTAGGSGVTCAIDSSADLRRAVAHAARFGDLMIERSVSGREYRLLFLDGELLDVIGRRPPHVVGDGRSSVAELVSQANAQRAADAPRSGIAYLDTDLDCLLTLDMAGLSLRSVLPAGVTVQLKSAANRNGPGDNETIDRDQVSDALIAEARRAVVATGLRFAGVDLITPDLSRPLSEAGGAVIEVNGTPGLHYHYLVADPDRATPVAVPLLRTLLEEADLRERRMPRISRTDG</sequence>
<comment type="caution">
    <text evidence="3">The sequence shown here is derived from an EMBL/GenBank/DDBJ whole genome shotgun (WGS) entry which is preliminary data.</text>
</comment>
<feature type="domain" description="ATP-grasp" evidence="2">
    <location>
        <begin position="117"/>
        <end position="377"/>
    </location>
</feature>
<evidence type="ECO:0000313" key="4">
    <source>
        <dbReference type="Proteomes" id="UP001183222"/>
    </source>
</evidence>
<accession>A0ABU2KB20</accession>
<dbReference type="Gene3D" id="3.30.470.20">
    <property type="entry name" value="ATP-grasp fold, B domain"/>
    <property type="match status" value="2"/>
</dbReference>
<proteinExistence type="predicted"/>